<gene>
    <name evidence="2" type="ORF">H7I41_23335</name>
</gene>
<dbReference type="AlphaFoldDB" id="A0A9X3BZG9"/>
<feature type="chain" id="PRO_5040858887" description="PASTA domain-containing protein" evidence="1">
    <location>
        <begin position="25"/>
        <end position="139"/>
    </location>
</feature>
<name>A0A9X3BZG9_9MYCO</name>
<dbReference type="Proteomes" id="UP001140293">
    <property type="component" value="Unassembled WGS sequence"/>
</dbReference>
<organism evidence="2 3">
    <name type="scientific">[Mycobacterium] manitobense</name>
    <dbReference type="NCBI Taxonomy" id="190147"/>
    <lineage>
        <taxon>Bacteria</taxon>
        <taxon>Bacillati</taxon>
        <taxon>Actinomycetota</taxon>
        <taxon>Actinomycetes</taxon>
        <taxon>Mycobacteriales</taxon>
        <taxon>Mycobacteriaceae</taxon>
        <taxon>Mycolicibacterium</taxon>
    </lineage>
</organism>
<feature type="signal peptide" evidence="1">
    <location>
        <begin position="1"/>
        <end position="24"/>
    </location>
</feature>
<dbReference type="RefSeq" id="WP_264015029.1">
    <property type="nucleotide sequence ID" value="NZ_JACKSJ010000211.1"/>
</dbReference>
<proteinExistence type="predicted"/>
<reference evidence="2" key="2">
    <citation type="journal article" date="2022" name="BMC Genomics">
        <title>Comparative genome analysis of mycobacteria focusing on tRNA and non-coding RNA.</title>
        <authorList>
            <person name="Behra P.R.K."/>
            <person name="Pettersson B.M.F."/>
            <person name="Ramesh M."/>
            <person name="Das S."/>
            <person name="Dasgupta S."/>
            <person name="Kirsebom L.A."/>
        </authorList>
    </citation>
    <scope>NUCLEOTIDE SEQUENCE</scope>
    <source>
        <strain evidence="2">DSM 44615</strain>
    </source>
</reference>
<comment type="caution">
    <text evidence="2">The sequence shown here is derived from an EMBL/GenBank/DDBJ whole genome shotgun (WGS) entry which is preliminary data.</text>
</comment>
<keyword evidence="3" id="KW-1185">Reference proteome</keyword>
<sequence length="139" mass="13477">MNKLVLLGAGVVATGAAALITAGAAGSQPADASSINVVGEPYLKAQQILKSQGITATFSGSVGSALPQSQCLVGSQKINSVGKMLLTLDCSAKAEEQLKAMGPAGGPRVGKNGVTTVTPTPMVPIAGAPGAGAGPIPAR</sequence>
<protein>
    <recommendedName>
        <fullName evidence="4">PASTA domain-containing protein</fullName>
    </recommendedName>
</protein>
<keyword evidence="1" id="KW-0732">Signal</keyword>
<evidence type="ECO:0008006" key="4">
    <source>
        <dbReference type="Google" id="ProtNLM"/>
    </source>
</evidence>
<evidence type="ECO:0000256" key="1">
    <source>
        <dbReference type="SAM" id="SignalP"/>
    </source>
</evidence>
<reference evidence="2" key="1">
    <citation type="submission" date="2020-07" db="EMBL/GenBank/DDBJ databases">
        <authorList>
            <person name="Pettersson B.M.F."/>
            <person name="Behra P.R.K."/>
            <person name="Ramesh M."/>
            <person name="Das S."/>
            <person name="Dasgupta S."/>
            <person name="Kirsebom L.A."/>
        </authorList>
    </citation>
    <scope>NUCLEOTIDE SEQUENCE</scope>
    <source>
        <strain evidence="2">DSM 44615</strain>
    </source>
</reference>
<accession>A0A9X3BZG9</accession>
<evidence type="ECO:0000313" key="2">
    <source>
        <dbReference type="EMBL" id="MCV7172862.1"/>
    </source>
</evidence>
<evidence type="ECO:0000313" key="3">
    <source>
        <dbReference type="Proteomes" id="UP001140293"/>
    </source>
</evidence>
<dbReference type="EMBL" id="JACKSJ010000211">
    <property type="protein sequence ID" value="MCV7172862.1"/>
    <property type="molecule type" value="Genomic_DNA"/>
</dbReference>